<name>E4ZVS2_LEPMJ</name>
<dbReference type="InParanoid" id="E4ZVS2"/>
<accession>E4ZVS2</accession>
<proteinExistence type="predicted"/>
<dbReference type="HOGENOM" id="CLU_2373165_0_0_1"/>
<protein>
    <submittedName>
        <fullName evidence="1">Predicted protein</fullName>
    </submittedName>
</protein>
<reference evidence="2" key="1">
    <citation type="journal article" date="2011" name="Nat. Commun.">
        <title>Effector diversification within compartments of the Leptosphaeria maculans genome affected by Repeat-Induced Point mutations.</title>
        <authorList>
            <person name="Rouxel T."/>
            <person name="Grandaubert J."/>
            <person name="Hane J.K."/>
            <person name="Hoede C."/>
            <person name="van de Wouw A.P."/>
            <person name="Couloux A."/>
            <person name="Dominguez V."/>
            <person name="Anthouard V."/>
            <person name="Bally P."/>
            <person name="Bourras S."/>
            <person name="Cozijnsen A.J."/>
            <person name="Ciuffetti L.M."/>
            <person name="Degrave A."/>
            <person name="Dilmaghani A."/>
            <person name="Duret L."/>
            <person name="Fudal I."/>
            <person name="Goodwin S.B."/>
            <person name="Gout L."/>
            <person name="Glaser N."/>
            <person name="Linglin J."/>
            <person name="Kema G.H.J."/>
            <person name="Lapalu N."/>
            <person name="Lawrence C.B."/>
            <person name="May K."/>
            <person name="Meyer M."/>
            <person name="Ollivier B."/>
            <person name="Poulain J."/>
            <person name="Schoch C.L."/>
            <person name="Simon A."/>
            <person name="Spatafora J.W."/>
            <person name="Stachowiak A."/>
            <person name="Turgeon B.G."/>
            <person name="Tyler B.M."/>
            <person name="Vincent D."/>
            <person name="Weissenbach J."/>
            <person name="Amselem J."/>
            <person name="Quesneville H."/>
            <person name="Oliver R.P."/>
            <person name="Wincker P."/>
            <person name="Balesdent M.-H."/>
            <person name="Howlett B.J."/>
        </authorList>
    </citation>
    <scope>NUCLEOTIDE SEQUENCE [LARGE SCALE GENOMIC DNA]</scope>
    <source>
        <strain evidence="2">JN3 / isolate v23.1.3 / race Av1-4-5-6-7-8</strain>
    </source>
</reference>
<dbReference type="Proteomes" id="UP000002668">
    <property type="component" value="Genome"/>
</dbReference>
<dbReference type="EMBL" id="FP929127">
    <property type="protein sequence ID" value="CBX95698.1"/>
    <property type="molecule type" value="Genomic_DNA"/>
</dbReference>
<sequence>MVAYFENAGDRPFSMNAAAKIAHVDTMHPRARSDSPPRREPLNPCLLLFYTGDAERGYTDTKDFLLRYGNILCSANREPHRLVSGLGRCATIKSY</sequence>
<organism evidence="2">
    <name type="scientific">Leptosphaeria maculans (strain JN3 / isolate v23.1.3 / race Av1-4-5-6-7-8)</name>
    <name type="common">Blackleg fungus</name>
    <name type="synonym">Phoma lingam</name>
    <dbReference type="NCBI Taxonomy" id="985895"/>
    <lineage>
        <taxon>Eukaryota</taxon>
        <taxon>Fungi</taxon>
        <taxon>Dikarya</taxon>
        <taxon>Ascomycota</taxon>
        <taxon>Pezizomycotina</taxon>
        <taxon>Dothideomycetes</taxon>
        <taxon>Pleosporomycetidae</taxon>
        <taxon>Pleosporales</taxon>
        <taxon>Pleosporineae</taxon>
        <taxon>Leptosphaeriaceae</taxon>
        <taxon>Plenodomus</taxon>
        <taxon>Plenodomus lingam/Leptosphaeria maculans species complex</taxon>
    </lineage>
</organism>
<evidence type="ECO:0000313" key="1">
    <source>
        <dbReference type="EMBL" id="CBX95698.1"/>
    </source>
</evidence>
<gene>
    <name evidence="1" type="ORF">LEMA_uP028500.1</name>
</gene>
<keyword evidence="2" id="KW-1185">Reference proteome</keyword>
<dbReference type="VEuPathDB" id="FungiDB:LEMA_uP028500.1"/>
<evidence type="ECO:0000313" key="2">
    <source>
        <dbReference type="Proteomes" id="UP000002668"/>
    </source>
</evidence>
<dbReference type="AlphaFoldDB" id="E4ZVS2"/>